<dbReference type="SUPFAM" id="SSF55469">
    <property type="entry name" value="FMN-dependent nitroreductase-like"/>
    <property type="match status" value="1"/>
</dbReference>
<protein>
    <submittedName>
        <fullName evidence="3">Bacteriocin biosynthesis cyclodehydratase domain-containing protein</fullName>
    </submittedName>
</protein>
<gene>
    <name evidence="3" type="ORF">FHR36_001336</name>
</gene>
<keyword evidence="4" id="KW-1185">Reference proteome</keyword>
<comment type="caution">
    <text evidence="3">The sequence shown here is derived from an EMBL/GenBank/DDBJ whole genome shotgun (WGS) entry which is preliminary data.</text>
</comment>
<dbReference type="InterPro" id="IPR000415">
    <property type="entry name" value="Nitroreductase-like"/>
</dbReference>
<sequence length="574" mass="58982">MRTDTDRENTDRENTAPAAHGHDCRPRLRRGIAVTPLPAGLVVEAVGRRHLFRGEAATATLPRLFALLDGTRDAAALAAELGHEVAAIEPVLAAVEARALLEPTCPATAAAPVAGAPQAADAVAEFLARTGPVAAVEGGSVTALARLAASTVAVAGPPAVTERIAEDLRACGVGRVTAVEPGDAAPDGPVDLLVVCDDDPRLLAAAVRHGAAGGFEVLRYAVRDAAHTADATGAIEIGPRFRPGHTACADCLRTGRAREFPADRVPSVLSPAVVDLAAGLVADQVTAVLAGTAVPLPRRELRRLSLPDFSTRYLAVVPEPGCLECGPIGDGPEQEADTVEWLLQASPPERYAAGAGVAPFEPLPVLDLPASPRRPLTAPAPADCTPGVPDERALAVLLSRTAGPRETASSGGAAEDGAGIRRRWAPSGGNLGSVQLFLLTEDDWPGLPGTVFRYDAEAGELVAARADAPPLSALLAGTALAGRPVRAALVFTGALHRLWGKYHQFSPRLTHLDTGCAMAQAALVAGELGLRAELAAGDVGALAEHLELNPVDQLVTGIVGIYGKDHADAARRPA</sequence>
<dbReference type="Gene3D" id="3.40.50.720">
    <property type="entry name" value="NAD(P)-binding Rossmann-like Domain"/>
    <property type="match status" value="1"/>
</dbReference>
<dbReference type="Proteomes" id="UP001206483">
    <property type="component" value="Unassembled WGS sequence"/>
</dbReference>
<proteinExistence type="predicted"/>
<feature type="compositionally biased region" description="Low complexity" evidence="1">
    <location>
        <begin position="408"/>
        <end position="417"/>
    </location>
</feature>
<dbReference type="RefSeq" id="WP_253794606.1">
    <property type="nucleotide sequence ID" value="NZ_BAAAUB010000048.1"/>
</dbReference>
<evidence type="ECO:0000259" key="2">
    <source>
        <dbReference type="Pfam" id="PF00881"/>
    </source>
</evidence>
<dbReference type="InterPro" id="IPR029479">
    <property type="entry name" value="Nitroreductase"/>
</dbReference>
<evidence type="ECO:0000256" key="1">
    <source>
        <dbReference type="SAM" id="MobiDB-lite"/>
    </source>
</evidence>
<dbReference type="EMBL" id="JAMZDX010000001">
    <property type="protein sequence ID" value="MCP2308244.1"/>
    <property type="molecule type" value="Genomic_DNA"/>
</dbReference>
<feature type="domain" description="Nitroreductase" evidence="2">
    <location>
        <begin position="414"/>
        <end position="560"/>
    </location>
</feature>
<feature type="region of interest" description="Disordered" evidence="1">
    <location>
        <begin position="1"/>
        <end position="23"/>
    </location>
</feature>
<dbReference type="Gene3D" id="3.40.109.10">
    <property type="entry name" value="NADH Oxidase"/>
    <property type="match status" value="1"/>
</dbReference>
<evidence type="ECO:0000313" key="3">
    <source>
        <dbReference type="EMBL" id="MCP2308244.1"/>
    </source>
</evidence>
<name>A0ABT1ISX9_9ACTN</name>
<organism evidence="3 4">
    <name type="scientific">Kitasatospora paracochleata</name>
    <dbReference type="NCBI Taxonomy" id="58354"/>
    <lineage>
        <taxon>Bacteria</taxon>
        <taxon>Bacillati</taxon>
        <taxon>Actinomycetota</taxon>
        <taxon>Actinomycetes</taxon>
        <taxon>Kitasatosporales</taxon>
        <taxon>Streptomycetaceae</taxon>
        <taxon>Kitasatospora</taxon>
    </lineage>
</organism>
<reference evidence="3 4" key="1">
    <citation type="submission" date="2022-06" db="EMBL/GenBank/DDBJ databases">
        <title>Sequencing the genomes of 1000 actinobacteria strains.</title>
        <authorList>
            <person name="Klenk H.-P."/>
        </authorList>
    </citation>
    <scope>NUCLEOTIDE SEQUENCE [LARGE SCALE GENOMIC DNA]</scope>
    <source>
        <strain evidence="3 4">DSM 41656</strain>
    </source>
</reference>
<dbReference type="InterPro" id="IPR035985">
    <property type="entry name" value="Ubiquitin-activating_enz"/>
</dbReference>
<evidence type="ECO:0000313" key="4">
    <source>
        <dbReference type="Proteomes" id="UP001206483"/>
    </source>
</evidence>
<dbReference type="Pfam" id="PF00881">
    <property type="entry name" value="Nitroreductase"/>
    <property type="match status" value="1"/>
</dbReference>
<dbReference type="SUPFAM" id="SSF69572">
    <property type="entry name" value="Activating enzymes of the ubiquitin-like proteins"/>
    <property type="match status" value="1"/>
</dbReference>
<accession>A0ABT1ISX9</accession>
<feature type="region of interest" description="Disordered" evidence="1">
    <location>
        <begin position="402"/>
        <end position="421"/>
    </location>
</feature>